<gene>
    <name evidence="3 4 5 6" type="primary">LOC108672430</name>
</gene>
<dbReference type="RefSeq" id="XP_018015577.1">
    <property type="nucleotide sequence ID" value="XM_018160088.2"/>
</dbReference>
<feature type="compositionally biased region" description="Basic residues" evidence="1">
    <location>
        <begin position="124"/>
        <end position="135"/>
    </location>
</feature>
<name>A0A8B7NR71_HYAAZ</name>
<dbReference type="Proteomes" id="UP000694843">
    <property type="component" value="Unplaced"/>
</dbReference>
<accession>A0A8B7NR71</accession>
<protein>
    <submittedName>
        <fullName evidence="3 4">Uncharacterized protein LOC108672430</fullName>
    </submittedName>
</protein>
<sequence>MASDEESTAKFFRRSWICYELEDWTMPNSQLNYYSLLQFIKCFEGFSSYCGVYIAPFAHEHFLCSTICLKLLPNAVQIYNAKQKEVPGVSKASVKSKKPAAMRGKNESISSKSGAMMKTGSVKQSKRQGYKRKKRDHGDDSENNAGDSSENENTGTKGKPGADDMNLTHIKKFKNAITLKVVLDAVEMMLLVSRPLTGWLMGAMCRSLGCSDLSVVANFKGDARHYFMLRAQAAPEGMGSKSSQALLEHEWMCALQARGRVFGGRLALGDVTQGIGAMTDNFPAISSIHVTGRNVPMPSMKSHASDLPVEKLQAVERNLLSLRLPELRIQISSPSLLHLYCNSALEAYQCRDATRRLMIDSGDAMKSALVHWPPVDEGTWGRVDGSAAARGGALPATRRKRKRLLLGGVVKSPPLFLQKLRSAASLRSTIEYS</sequence>
<dbReference type="GeneID" id="108672430"/>
<reference evidence="3 4" key="1">
    <citation type="submission" date="2025-04" db="UniProtKB">
        <authorList>
            <consortium name="RefSeq"/>
        </authorList>
    </citation>
    <scope>IDENTIFICATION</scope>
    <source>
        <tissue evidence="3 4">Whole organism</tissue>
    </source>
</reference>
<dbReference type="RefSeq" id="XP_018015571.1">
    <property type="nucleotide sequence ID" value="XM_018160082.2"/>
</dbReference>
<evidence type="ECO:0000313" key="6">
    <source>
        <dbReference type="RefSeq" id="XP_018015577.1"/>
    </source>
</evidence>
<feature type="compositionally biased region" description="Polar residues" evidence="1">
    <location>
        <begin position="143"/>
        <end position="156"/>
    </location>
</feature>
<dbReference type="RefSeq" id="XP_018015574.1">
    <property type="nucleotide sequence ID" value="XM_018160085.2"/>
</dbReference>
<dbReference type="RefSeq" id="XP_018015573.1">
    <property type="nucleotide sequence ID" value="XM_018160084.2"/>
</dbReference>
<evidence type="ECO:0000256" key="1">
    <source>
        <dbReference type="SAM" id="MobiDB-lite"/>
    </source>
</evidence>
<evidence type="ECO:0000313" key="3">
    <source>
        <dbReference type="RefSeq" id="XP_018015571.1"/>
    </source>
</evidence>
<feature type="region of interest" description="Disordered" evidence="1">
    <location>
        <begin position="89"/>
        <end position="164"/>
    </location>
</feature>
<evidence type="ECO:0000313" key="2">
    <source>
        <dbReference type="Proteomes" id="UP000694843"/>
    </source>
</evidence>
<proteinExistence type="predicted"/>
<evidence type="ECO:0000313" key="4">
    <source>
        <dbReference type="RefSeq" id="XP_018015573.1"/>
    </source>
</evidence>
<organism evidence="2 3">
    <name type="scientific">Hyalella azteca</name>
    <name type="common">Amphipod</name>
    <dbReference type="NCBI Taxonomy" id="294128"/>
    <lineage>
        <taxon>Eukaryota</taxon>
        <taxon>Metazoa</taxon>
        <taxon>Ecdysozoa</taxon>
        <taxon>Arthropoda</taxon>
        <taxon>Crustacea</taxon>
        <taxon>Multicrustacea</taxon>
        <taxon>Malacostraca</taxon>
        <taxon>Eumalacostraca</taxon>
        <taxon>Peracarida</taxon>
        <taxon>Amphipoda</taxon>
        <taxon>Senticaudata</taxon>
        <taxon>Talitrida</taxon>
        <taxon>Talitroidea</taxon>
        <taxon>Hyalellidae</taxon>
        <taxon>Hyalella</taxon>
    </lineage>
</organism>
<evidence type="ECO:0000313" key="5">
    <source>
        <dbReference type="RefSeq" id="XP_018015574.1"/>
    </source>
</evidence>
<dbReference type="KEGG" id="hazt:108672430"/>
<keyword evidence="2" id="KW-1185">Reference proteome</keyword>
<dbReference type="AlphaFoldDB" id="A0A8B7NR71"/>